<dbReference type="InterPro" id="IPR050807">
    <property type="entry name" value="TransReg_Diox_bact_type"/>
</dbReference>
<comment type="caution">
    <text evidence="3">The sequence shown here is derived from an EMBL/GenBank/DDBJ whole genome shotgun (WGS) entry which is preliminary data.</text>
</comment>
<reference evidence="3 4" key="1">
    <citation type="submission" date="2018-11" db="EMBL/GenBank/DDBJ databases">
        <title>Chryseotalea sanarue gen. nov., sp., nov., a member of the family Cytophagaceae, isolated from a brackish lake in Hamamatsu Japan.</title>
        <authorList>
            <person name="Maejima Y."/>
            <person name="Iino T."/>
            <person name="Muraguchi Y."/>
            <person name="Fukuda K."/>
            <person name="Ohkuma M."/>
            <person name="Moriuchi R."/>
            <person name="Dohra H."/>
            <person name="Kimbara K."/>
            <person name="Shintani M."/>
        </authorList>
    </citation>
    <scope>NUCLEOTIDE SEQUENCE [LARGE SCALE GENOMIC DNA]</scope>
    <source>
        <strain evidence="3 4">Ys</strain>
    </source>
</reference>
<dbReference type="PROSITE" id="PS50943">
    <property type="entry name" value="HTH_CROC1"/>
    <property type="match status" value="1"/>
</dbReference>
<dbReference type="Proteomes" id="UP000288227">
    <property type="component" value="Unassembled WGS sequence"/>
</dbReference>
<evidence type="ECO:0000259" key="2">
    <source>
        <dbReference type="PROSITE" id="PS50943"/>
    </source>
</evidence>
<dbReference type="GO" id="GO:0005829">
    <property type="term" value="C:cytosol"/>
    <property type="evidence" value="ECO:0007669"/>
    <property type="project" value="TreeGrafter"/>
</dbReference>
<dbReference type="GO" id="GO:0003677">
    <property type="term" value="F:DNA binding"/>
    <property type="evidence" value="ECO:0007669"/>
    <property type="project" value="UniProtKB-KW"/>
</dbReference>
<dbReference type="GO" id="GO:0003700">
    <property type="term" value="F:DNA-binding transcription factor activity"/>
    <property type="evidence" value="ECO:0007669"/>
    <property type="project" value="TreeGrafter"/>
</dbReference>
<name>A0A401UF22_9BACT</name>
<gene>
    <name evidence="3" type="ORF">SanaruYs_37170</name>
</gene>
<organism evidence="3 4">
    <name type="scientific">Chryseotalea sanaruensis</name>
    <dbReference type="NCBI Taxonomy" id="2482724"/>
    <lineage>
        <taxon>Bacteria</taxon>
        <taxon>Pseudomonadati</taxon>
        <taxon>Bacteroidota</taxon>
        <taxon>Cytophagia</taxon>
        <taxon>Cytophagales</taxon>
        <taxon>Chryseotaleaceae</taxon>
        <taxon>Chryseotalea</taxon>
    </lineage>
</organism>
<dbReference type="CDD" id="cd00093">
    <property type="entry name" value="HTH_XRE"/>
    <property type="match status" value="1"/>
</dbReference>
<dbReference type="AlphaFoldDB" id="A0A401UF22"/>
<dbReference type="PANTHER" id="PTHR46797:SF1">
    <property type="entry name" value="METHYLPHOSPHONATE SYNTHASE"/>
    <property type="match status" value="1"/>
</dbReference>
<evidence type="ECO:0000313" key="4">
    <source>
        <dbReference type="Proteomes" id="UP000288227"/>
    </source>
</evidence>
<proteinExistence type="predicted"/>
<dbReference type="SMART" id="SM00530">
    <property type="entry name" value="HTH_XRE"/>
    <property type="match status" value="1"/>
</dbReference>
<dbReference type="PANTHER" id="PTHR46797">
    <property type="entry name" value="HTH-TYPE TRANSCRIPTIONAL REGULATOR"/>
    <property type="match status" value="1"/>
</dbReference>
<keyword evidence="4" id="KW-1185">Reference proteome</keyword>
<evidence type="ECO:0000313" key="3">
    <source>
        <dbReference type="EMBL" id="GCC53472.1"/>
    </source>
</evidence>
<dbReference type="InterPro" id="IPR010982">
    <property type="entry name" value="Lambda_DNA-bd_dom_sf"/>
</dbReference>
<dbReference type="Pfam" id="PF01381">
    <property type="entry name" value="HTH_3"/>
    <property type="match status" value="1"/>
</dbReference>
<accession>A0A401UF22</accession>
<dbReference type="EMBL" id="BHXQ01000008">
    <property type="protein sequence ID" value="GCC53472.1"/>
    <property type="molecule type" value="Genomic_DNA"/>
</dbReference>
<evidence type="ECO:0000256" key="1">
    <source>
        <dbReference type="ARBA" id="ARBA00023125"/>
    </source>
</evidence>
<protein>
    <submittedName>
        <fullName evidence="3">Helix-turn-helix domain-containing protein</fullName>
    </submittedName>
</protein>
<feature type="domain" description="HTH cro/C1-type" evidence="2">
    <location>
        <begin position="31"/>
        <end position="85"/>
    </location>
</feature>
<dbReference type="Gene3D" id="1.10.260.40">
    <property type="entry name" value="lambda repressor-like DNA-binding domains"/>
    <property type="match status" value="1"/>
</dbReference>
<dbReference type="SUPFAM" id="SSF47413">
    <property type="entry name" value="lambda repressor-like DNA-binding domains"/>
    <property type="match status" value="1"/>
</dbReference>
<keyword evidence="1" id="KW-0238">DNA-binding</keyword>
<dbReference type="RefSeq" id="WP_246011950.1">
    <property type="nucleotide sequence ID" value="NZ_BHXQ01000008.1"/>
</dbReference>
<dbReference type="InterPro" id="IPR001387">
    <property type="entry name" value="Cro/C1-type_HTH"/>
</dbReference>
<sequence>MAVQLPKYISFMRPKHVLDETNLKLLFGLKLKQLRLEKNLSLQSLATASGVSVSYLNEIEKGKKYPKAEKIASIANALDVSYDWMVSLQMSKKLGPVSELLQSKLLKELPLDVFGIDRSQLFELLSSAPVKLNAFINTVIEISRNYGMRVEDLYFSALRSYQEMHDNYFEEIEQMVDSFISKHKLDHSKPIAAEALAGILEKEYNYVIVEDGLSQQPELKELRSVLIPGKQPRLLLNKDLSKTQKAFIFGREAGFMFMNISSRSHTTSWVAFDSFNEVINNFKGSYFSCALFLNRSNVINWLKEILSERSLNIQHFQELMNRYIVSPEILLHRLTTLLPRYFGIHELFFLRFSTQHGTEEYELTKEIHLSGLQSPHPNMLNEHYCRRWVSISILQELAKEVKTGTYTQSLCRVQRSKYFGSNKEYLIISFAKPMVFGSRKHNSVSIGLLINDQLKKKVKFWNDPQIPIRMVGETCERCIATDCNERVERPLFITQQQKIENLKLALSALRD</sequence>